<protein>
    <recommendedName>
        <fullName evidence="4">Lipocalin-like protein</fullName>
    </recommendedName>
</protein>
<sequence length="140" mass="16490">MKKISPLFKIAVLAVFSILIFSFSIDKKEQDNKLVGIWKGFEKDKQIDGIEKHWIQQRFADGNYVIMFTAKENCQIETFTEKGKWWTKDGKFYESAEGTKDIDVYEYEVKNDEVVDFKSIKLLGKDDNTYIFSDYKLDLK</sequence>
<dbReference type="OrthoDB" id="1261513at2"/>
<evidence type="ECO:0000313" key="2">
    <source>
        <dbReference type="EMBL" id="REG98305.1"/>
    </source>
</evidence>
<organism evidence="2 3">
    <name type="scientific">Flavobacterium aquicola</name>
    <dbReference type="NCBI Taxonomy" id="1682742"/>
    <lineage>
        <taxon>Bacteria</taxon>
        <taxon>Pseudomonadati</taxon>
        <taxon>Bacteroidota</taxon>
        <taxon>Flavobacteriia</taxon>
        <taxon>Flavobacteriales</taxon>
        <taxon>Flavobacteriaceae</taxon>
        <taxon>Flavobacterium</taxon>
    </lineage>
</organism>
<keyword evidence="1" id="KW-0472">Membrane</keyword>
<dbReference type="RefSeq" id="WP_115813761.1">
    <property type="nucleotide sequence ID" value="NZ_QUNI01000007.1"/>
</dbReference>
<keyword evidence="1" id="KW-0812">Transmembrane</keyword>
<keyword evidence="3" id="KW-1185">Reference proteome</keyword>
<reference evidence="2 3" key="1">
    <citation type="submission" date="2018-08" db="EMBL/GenBank/DDBJ databases">
        <title>Genomic Encyclopedia of Archaeal and Bacterial Type Strains, Phase II (KMG-II): from individual species to whole genera.</title>
        <authorList>
            <person name="Goeker M."/>
        </authorList>
    </citation>
    <scope>NUCLEOTIDE SEQUENCE [LARGE SCALE GENOMIC DNA]</scope>
    <source>
        <strain evidence="2 3">DSM 100880</strain>
    </source>
</reference>
<dbReference type="Proteomes" id="UP000257136">
    <property type="component" value="Unassembled WGS sequence"/>
</dbReference>
<comment type="caution">
    <text evidence="2">The sequence shown here is derived from an EMBL/GenBank/DDBJ whole genome shotgun (WGS) entry which is preliminary data.</text>
</comment>
<dbReference type="EMBL" id="QUNI01000007">
    <property type="protein sequence ID" value="REG98305.1"/>
    <property type="molecule type" value="Genomic_DNA"/>
</dbReference>
<evidence type="ECO:0000313" key="3">
    <source>
        <dbReference type="Proteomes" id="UP000257136"/>
    </source>
</evidence>
<dbReference type="AlphaFoldDB" id="A0A3E0EJH0"/>
<proteinExistence type="predicted"/>
<evidence type="ECO:0008006" key="4">
    <source>
        <dbReference type="Google" id="ProtNLM"/>
    </source>
</evidence>
<evidence type="ECO:0000256" key="1">
    <source>
        <dbReference type="SAM" id="Phobius"/>
    </source>
</evidence>
<accession>A0A3E0EJH0</accession>
<gene>
    <name evidence="2" type="ORF">C8P67_107232</name>
</gene>
<name>A0A3E0EJH0_9FLAO</name>
<keyword evidence="1" id="KW-1133">Transmembrane helix</keyword>
<feature type="transmembrane region" description="Helical" evidence="1">
    <location>
        <begin position="7"/>
        <end position="25"/>
    </location>
</feature>